<dbReference type="eggNOG" id="COG3203">
    <property type="taxonomic scope" value="Bacteria"/>
</dbReference>
<feature type="chain" id="PRO_5036289675" evidence="1">
    <location>
        <begin position="24"/>
        <end position="385"/>
    </location>
</feature>
<feature type="signal peptide" evidence="1">
    <location>
        <begin position="1"/>
        <end position="23"/>
    </location>
</feature>
<reference evidence="3 5" key="2">
    <citation type="journal article" date="2018" name="Nat. Biotechnol.">
        <title>A standardized bacterial taxonomy based on genome phylogeny substantially revises the tree of life.</title>
        <authorList>
            <person name="Parks D.H."/>
            <person name="Chuvochina M."/>
            <person name="Waite D.W."/>
            <person name="Rinke C."/>
            <person name="Skarshewski A."/>
            <person name="Chaumeil P.A."/>
            <person name="Hugenholtz P."/>
        </authorList>
    </citation>
    <scope>NUCLEOTIDE SEQUENCE [LARGE SCALE GENOMIC DNA]</scope>
    <source>
        <strain evidence="3">UBA11621</strain>
    </source>
</reference>
<proteinExistence type="predicted"/>
<evidence type="ECO:0000313" key="2">
    <source>
        <dbReference type="EMBL" id="AIG00150.1"/>
    </source>
</evidence>
<dbReference type="RefSeq" id="WP_044059078.1">
    <property type="nucleotide sequence ID" value="NZ_CAJXAX010000035.1"/>
</dbReference>
<reference evidence="2 4" key="1">
    <citation type="submission" date="2014-06" db="EMBL/GenBank/DDBJ databases">
        <title>Genomes of Alteromonas australica, a world apart.</title>
        <authorList>
            <person name="Gonzaga A."/>
            <person name="Lopez-Perez M."/>
            <person name="Rodriguez-Valera F."/>
        </authorList>
    </citation>
    <scope>NUCLEOTIDE SEQUENCE [LARGE SCALE GENOMIC DNA]</scope>
    <source>
        <strain evidence="2 4">H 17</strain>
    </source>
</reference>
<dbReference type="Proteomes" id="UP000264779">
    <property type="component" value="Unassembled WGS sequence"/>
</dbReference>
<dbReference type="InterPro" id="IPR045748">
    <property type="entry name" value="DcaP"/>
</dbReference>
<dbReference type="KEGG" id="aal:EP13_16465"/>
<organism evidence="2 4">
    <name type="scientific">Alteromonas australica</name>
    <dbReference type="NCBI Taxonomy" id="589873"/>
    <lineage>
        <taxon>Bacteria</taxon>
        <taxon>Pseudomonadati</taxon>
        <taxon>Pseudomonadota</taxon>
        <taxon>Gammaproteobacteria</taxon>
        <taxon>Alteromonadales</taxon>
        <taxon>Alteromonadaceae</taxon>
        <taxon>Alteromonas/Salinimonas group</taxon>
        <taxon>Alteromonas</taxon>
    </lineage>
</organism>
<keyword evidence="1" id="KW-0732">Signal</keyword>
<dbReference type="Pfam" id="PF19577">
    <property type="entry name" value="DcaP"/>
    <property type="match status" value="1"/>
</dbReference>
<dbReference type="AlphaFoldDB" id="A0A075NZT7"/>
<evidence type="ECO:0000313" key="5">
    <source>
        <dbReference type="Proteomes" id="UP000264779"/>
    </source>
</evidence>
<dbReference type="GeneID" id="78256479"/>
<dbReference type="Proteomes" id="UP000056090">
    <property type="component" value="Chromosome"/>
</dbReference>
<sequence>MKATIKNSAIAVSLCLSAGVASAATVGDTQVKFTGYVKADAMISNYSEGSLASGSIGRDFYIPSLTPVSGGDEGTQLDAHIKQSRFRFTTNTPVDDENSITGVLELDFIVTSGGDERISNSYVPRIRHAFIKYQNWLIGQTWTTFMDVGSLPESLDFIGTTDGITFGRQVMVRYTSGGLQIALENPETTVTPNGGGSRIVADDNAVPDLIAAYTVKQDWGYVKLAGLVRQLSYDDGADIDADETSMGVAVSGKYMLNNGDDIRFMFNTGSGLGRYSALNASNGAVITPDGDLEAIDSTGYAIAYRHVWNEKTRSSIMFSAYEADNDIELTGDSVTDSTYSTRVNLLYSPTKVLTFGAEYAYAHREVESGLEGDMNRIQVSAKYAF</sequence>
<gene>
    <name evidence="3" type="ORF">DEB45_02710</name>
    <name evidence="2" type="ORF">EP13_16465</name>
</gene>
<protein>
    <submittedName>
        <fullName evidence="2">Porin</fullName>
    </submittedName>
</protein>
<evidence type="ECO:0000313" key="3">
    <source>
        <dbReference type="EMBL" id="HBU50148.1"/>
    </source>
</evidence>
<keyword evidence="4" id="KW-1185">Reference proteome</keyword>
<dbReference type="SUPFAM" id="SSF56935">
    <property type="entry name" value="Porins"/>
    <property type="match status" value="1"/>
</dbReference>
<accession>A0A075NZT7</accession>
<dbReference type="EMBL" id="DONK01000042">
    <property type="protein sequence ID" value="HBU50148.1"/>
    <property type="molecule type" value="Genomic_DNA"/>
</dbReference>
<name>A0A075NZT7_9ALTE</name>
<evidence type="ECO:0000256" key="1">
    <source>
        <dbReference type="SAM" id="SignalP"/>
    </source>
</evidence>
<evidence type="ECO:0000313" key="4">
    <source>
        <dbReference type="Proteomes" id="UP000056090"/>
    </source>
</evidence>
<dbReference type="EMBL" id="CP008849">
    <property type="protein sequence ID" value="AIG00150.1"/>
    <property type="molecule type" value="Genomic_DNA"/>
</dbReference>